<name>D0LM66_HALO1</name>
<dbReference type="GO" id="GO:0016491">
    <property type="term" value="F:oxidoreductase activity"/>
    <property type="evidence" value="ECO:0007669"/>
    <property type="project" value="InterPro"/>
</dbReference>
<dbReference type="SFLD" id="SFLDG01067">
    <property type="entry name" value="SPASM/twitch_domain_containing"/>
    <property type="match status" value="1"/>
</dbReference>
<evidence type="ECO:0000256" key="5">
    <source>
        <dbReference type="ARBA" id="ARBA00023014"/>
    </source>
</evidence>
<dbReference type="UniPathway" id="UPA00782"/>
<dbReference type="InterPro" id="IPR007197">
    <property type="entry name" value="rSAM"/>
</dbReference>
<proteinExistence type="predicted"/>
<dbReference type="InterPro" id="IPR023885">
    <property type="entry name" value="4Fe4S-binding_SPASM_dom"/>
</dbReference>
<keyword evidence="2" id="KW-0949">S-adenosyl-L-methionine</keyword>
<evidence type="ECO:0000256" key="3">
    <source>
        <dbReference type="ARBA" id="ARBA00022723"/>
    </source>
</evidence>
<keyword evidence="8" id="KW-1185">Reference proteome</keyword>
<dbReference type="InterPro" id="IPR013785">
    <property type="entry name" value="Aldolase_TIM"/>
</dbReference>
<dbReference type="PANTHER" id="PTHR43273:SF8">
    <property type="entry name" value="RADICAL SAM DOMAIN PROTEIN"/>
    <property type="match status" value="1"/>
</dbReference>
<keyword evidence="5" id="KW-0411">Iron-sulfur</keyword>
<dbReference type="KEGG" id="hoh:Hoch_4275"/>
<dbReference type="AlphaFoldDB" id="D0LM66"/>
<dbReference type="RefSeq" id="WP_012829370.1">
    <property type="nucleotide sequence ID" value="NC_013440.1"/>
</dbReference>
<evidence type="ECO:0000313" key="7">
    <source>
        <dbReference type="EMBL" id="ACY16772.1"/>
    </source>
</evidence>
<dbReference type="NCBIfam" id="TIGR04085">
    <property type="entry name" value="rSAM_more_4Fe4S"/>
    <property type="match status" value="1"/>
</dbReference>
<dbReference type="InterPro" id="IPR023867">
    <property type="entry name" value="Sulphatase_maturase_rSAM"/>
</dbReference>
<organism evidence="7 8">
    <name type="scientific">Haliangium ochraceum (strain DSM 14365 / JCM 11303 / SMP-2)</name>
    <dbReference type="NCBI Taxonomy" id="502025"/>
    <lineage>
        <taxon>Bacteria</taxon>
        <taxon>Pseudomonadati</taxon>
        <taxon>Myxococcota</taxon>
        <taxon>Polyangia</taxon>
        <taxon>Haliangiales</taxon>
        <taxon>Kofleriaceae</taxon>
        <taxon>Haliangium</taxon>
    </lineage>
</organism>
<reference evidence="7 8" key="1">
    <citation type="journal article" date="2010" name="Stand. Genomic Sci.">
        <title>Complete genome sequence of Haliangium ochraceum type strain (SMP-2).</title>
        <authorList>
            <consortium name="US DOE Joint Genome Institute (JGI-PGF)"/>
            <person name="Ivanova N."/>
            <person name="Daum C."/>
            <person name="Lang E."/>
            <person name="Abt B."/>
            <person name="Kopitz M."/>
            <person name="Saunders E."/>
            <person name="Lapidus A."/>
            <person name="Lucas S."/>
            <person name="Glavina Del Rio T."/>
            <person name="Nolan M."/>
            <person name="Tice H."/>
            <person name="Copeland A."/>
            <person name="Cheng J.F."/>
            <person name="Chen F."/>
            <person name="Bruce D."/>
            <person name="Goodwin L."/>
            <person name="Pitluck S."/>
            <person name="Mavromatis K."/>
            <person name="Pati A."/>
            <person name="Mikhailova N."/>
            <person name="Chen A."/>
            <person name="Palaniappan K."/>
            <person name="Land M."/>
            <person name="Hauser L."/>
            <person name="Chang Y.J."/>
            <person name="Jeffries C.D."/>
            <person name="Detter J.C."/>
            <person name="Brettin T."/>
            <person name="Rohde M."/>
            <person name="Goker M."/>
            <person name="Bristow J."/>
            <person name="Markowitz V."/>
            <person name="Eisen J.A."/>
            <person name="Hugenholtz P."/>
            <person name="Kyrpides N.C."/>
            <person name="Klenk H.P."/>
        </authorList>
    </citation>
    <scope>NUCLEOTIDE SEQUENCE [LARGE SCALE GENOMIC DNA]</scope>
    <source>
        <strain evidence="8">DSM 14365 / CIP 107738 / JCM 11303 / AJ 13395 / SMP-2</strain>
    </source>
</reference>
<dbReference type="SUPFAM" id="SSF102114">
    <property type="entry name" value="Radical SAM enzymes"/>
    <property type="match status" value="1"/>
</dbReference>
<sequence length="474" mass="51522">MQLSAFNLYAPGVPDEDDVLVHNSFTGAFVVLERALLEALEHADPHAPLAPALRQRVEDAELSDPDIGVLVADGDDEARAYRRWFEAQRSERAMHSIVAVNRACNFACTYCCQAQVMDGAVMKPETARQSARWLAERARQIGADSLHLSFVGGEPLLHPARIETIMSALADELADELPVRMSLITNGALLDEDMLTRLLAHGLCSAQITLDGDAHSHGRTRVSKRGEATFERIFDNLMRASRRIHISLNGNYQPDTIDGFGPLVRALAEADFGRAHSIAFSPALATLDAPAGSGSGACTWSQSQHGYRVALYDTLVAHGYHPHRLSSVGPCAFHKHHMYVVDVDGTLLKCPGFLAHPEWGIGHVERGLDGRYQRLLALDLDATCDGCAHRPNCSGGCVANALLAGGTPDTPYDPALAEHHCEIEYFQAMSPHALPREYLMVARADPLAALAEFPPPPLPLPERAGQRSPALRVL</sequence>
<dbReference type="InterPro" id="IPR058240">
    <property type="entry name" value="rSAM_sf"/>
</dbReference>
<dbReference type="PROSITE" id="PS51918">
    <property type="entry name" value="RADICAL_SAM"/>
    <property type="match status" value="1"/>
</dbReference>
<dbReference type="Pfam" id="PF04055">
    <property type="entry name" value="Radical_SAM"/>
    <property type="match status" value="1"/>
</dbReference>
<evidence type="ECO:0000259" key="6">
    <source>
        <dbReference type="PROSITE" id="PS51918"/>
    </source>
</evidence>
<dbReference type="Proteomes" id="UP000001880">
    <property type="component" value="Chromosome"/>
</dbReference>
<dbReference type="GO" id="GO:0051536">
    <property type="term" value="F:iron-sulfur cluster binding"/>
    <property type="evidence" value="ECO:0007669"/>
    <property type="project" value="UniProtKB-KW"/>
</dbReference>
<protein>
    <submittedName>
        <fullName evidence="7">Radical SAM domain protein</fullName>
    </submittedName>
</protein>
<accession>D0LM66</accession>
<dbReference type="GO" id="GO:0046872">
    <property type="term" value="F:metal ion binding"/>
    <property type="evidence" value="ECO:0007669"/>
    <property type="project" value="UniProtKB-KW"/>
</dbReference>
<gene>
    <name evidence="7" type="ordered locus">Hoch_4275</name>
</gene>
<evidence type="ECO:0000313" key="8">
    <source>
        <dbReference type="Proteomes" id="UP000001880"/>
    </source>
</evidence>
<dbReference type="Gene3D" id="3.20.20.70">
    <property type="entry name" value="Aldolase class I"/>
    <property type="match status" value="1"/>
</dbReference>
<feature type="domain" description="Radical SAM core" evidence="6">
    <location>
        <begin position="89"/>
        <end position="331"/>
    </location>
</feature>
<dbReference type="eggNOG" id="COG0641">
    <property type="taxonomic scope" value="Bacteria"/>
</dbReference>
<dbReference type="CDD" id="cd01335">
    <property type="entry name" value="Radical_SAM"/>
    <property type="match status" value="1"/>
</dbReference>
<evidence type="ECO:0000256" key="1">
    <source>
        <dbReference type="ARBA" id="ARBA00001966"/>
    </source>
</evidence>
<dbReference type="EMBL" id="CP001804">
    <property type="protein sequence ID" value="ACY16772.1"/>
    <property type="molecule type" value="Genomic_DNA"/>
</dbReference>
<dbReference type="OrthoDB" id="308557at2"/>
<keyword evidence="3" id="KW-0479">Metal-binding</keyword>
<dbReference type="SFLD" id="SFLDS00029">
    <property type="entry name" value="Radical_SAM"/>
    <property type="match status" value="1"/>
</dbReference>
<evidence type="ECO:0000256" key="2">
    <source>
        <dbReference type="ARBA" id="ARBA00022691"/>
    </source>
</evidence>
<dbReference type="STRING" id="502025.Hoch_4275"/>
<evidence type="ECO:0000256" key="4">
    <source>
        <dbReference type="ARBA" id="ARBA00023004"/>
    </source>
</evidence>
<dbReference type="PANTHER" id="PTHR43273">
    <property type="entry name" value="ANAEROBIC SULFATASE-MATURATING ENZYME HOMOLOG ASLB-RELATED"/>
    <property type="match status" value="1"/>
</dbReference>
<keyword evidence="4" id="KW-0408">Iron</keyword>
<comment type="cofactor">
    <cofactor evidence="1">
        <name>[4Fe-4S] cluster</name>
        <dbReference type="ChEBI" id="CHEBI:49883"/>
    </cofactor>
</comment>
<dbReference type="HOGENOM" id="CLU_009273_3_1_7"/>